<keyword evidence="1" id="KW-0677">Repeat</keyword>
<dbReference type="EMBL" id="JACHTF010000009">
    <property type="protein sequence ID" value="MBB1060828.1"/>
    <property type="molecule type" value="Genomic_DNA"/>
</dbReference>
<feature type="domain" description="ABC transporter" evidence="5">
    <location>
        <begin position="341"/>
        <end position="541"/>
    </location>
</feature>
<feature type="domain" description="ABC transporter" evidence="5">
    <location>
        <begin position="6"/>
        <end position="238"/>
    </location>
</feature>
<dbReference type="PROSITE" id="PS00211">
    <property type="entry name" value="ABC_TRANSPORTER_1"/>
    <property type="match status" value="1"/>
</dbReference>
<evidence type="ECO:0000313" key="7">
    <source>
        <dbReference type="Proteomes" id="UP000523196"/>
    </source>
</evidence>
<accession>A0A7W3TM20</accession>
<dbReference type="InterPro" id="IPR027417">
    <property type="entry name" value="P-loop_NTPase"/>
</dbReference>
<sequence length="541" mass="58330">MSGARIRVSHLSFSWPDGTPVLADLSFALGPSRVGLVAPNGAGKTTLLRLVAGELVPRSGTVEVAGRLGYLPQRWSGAAEATVADLLGVAGALQAVDAVLAGSADPLQLERADGHWDLRERIAAQLAAFGLHDVPLECAVARFSGGEAMALRLAAQLLRRPDVLLLDEPSNHLDRAARQRLRTAIEAFRGCLVVASHDRELLDGMEAIAELQPARLRMVGGGYSAYRAVTEREQAAADQQVQHLRQEVRREKREMQQARERAERRASNAARKAPDAGLPKIVAGTLARRAEASAARAAGVHGDRVEQVRDALRRAEEAASSPVLPRFALPATHVGPTQHVLSVERLQAQGEEGPLWADRGVTLAIRGPERIALSGDNGVGKTTLLRLLAGEATPASGEHRVGTTRVAYLSQRLDQLRPELSLIENFARKAPRLSSQERADVLARLGFRGDRMRLPAGALSGGERLRATLGCVLHADEAPQLLLLDEPTNNLDLHAVLQLEQLLQNHEGAMVVVSHDERFLAAIHPMRRMQLTTGGLVEEGR</sequence>
<evidence type="ECO:0000256" key="1">
    <source>
        <dbReference type="ARBA" id="ARBA00022737"/>
    </source>
</evidence>
<evidence type="ECO:0000256" key="3">
    <source>
        <dbReference type="ARBA" id="ARBA00022840"/>
    </source>
</evidence>
<dbReference type="GO" id="GO:0016887">
    <property type="term" value="F:ATP hydrolysis activity"/>
    <property type="evidence" value="ECO:0007669"/>
    <property type="project" value="InterPro"/>
</dbReference>
<dbReference type="InterPro" id="IPR017871">
    <property type="entry name" value="ABC_transporter-like_CS"/>
</dbReference>
<dbReference type="CDD" id="cd03221">
    <property type="entry name" value="ABCF_EF-3"/>
    <property type="match status" value="2"/>
</dbReference>
<reference evidence="6 7" key="1">
    <citation type="submission" date="2020-08" db="EMBL/GenBank/DDBJ databases">
        <authorList>
            <person name="Xu S."/>
            <person name="Li A."/>
        </authorList>
    </citation>
    <scope>NUCLEOTIDE SEQUENCE [LARGE SCALE GENOMIC DNA]</scope>
    <source>
        <strain evidence="6 7">119BY6-57</strain>
    </source>
</reference>
<evidence type="ECO:0000313" key="6">
    <source>
        <dbReference type="EMBL" id="MBB1060828.1"/>
    </source>
</evidence>
<dbReference type="InterPro" id="IPR003439">
    <property type="entry name" value="ABC_transporter-like_ATP-bd"/>
</dbReference>
<feature type="compositionally biased region" description="Basic and acidic residues" evidence="4">
    <location>
        <begin position="250"/>
        <end position="266"/>
    </location>
</feature>
<evidence type="ECO:0000259" key="5">
    <source>
        <dbReference type="PROSITE" id="PS50893"/>
    </source>
</evidence>
<dbReference type="PANTHER" id="PTHR19211">
    <property type="entry name" value="ATP-BINDING TRANSPORT PROTEIN-RELATED"/>
    <property type="match status" value="1"/>
</dbReference>
<dbReference type="Pfam" id="PF00005">
    <property type="entry name" value="ABC_tran"/>
    <property type="match status" value="2"/>
</dbReference>
<keyword evidence="2" id="KW-0547">Nucleotide-binding</keyword>
<dbReference type="InterPro" id="IPR003593">
    <property type="entry name" value="AAA+_ATPase"/>
</dbReference>
<dbReference type="Proteomes" id="UP000523196">
    <property type="component" value="Unassembled WGS sequence"/>
</dbReference>
<feature type="region of interest" description="Disordered" evidence="4">
    <location>
        <begin position="250"/>
        <end position="277"/>
    </location>
</feature>
<protein>
    <submittedName>
        <fullName evidence="6">ABC-F family ATP-binding cassette domain-containing protein</fullName>
    </submittedName>
</protein>
<dbReference type="PROSITE" id="PS50893">
    <property type="entry name" value="ABC_TRANSPORTER_2"/>
    <property type="match status" value="2"/>
</dbReference>
<dbReference type="FunFam" id="3.40.50.300:FF:001320">
    <property type="entry name" value="Heme ABC transporter ATP-binding protein"/>
    <property type="match status" value="1"/>
</dbReference>
<evidence type="ECO:0000256" key="2">
    <source>
        <dbReference type="ARBA" id="ARBA00022741"/>
    </source>
</evidence>
<dbReference type="PANTHER" id="PTHR19211:SF6">
    <property type="entry name" value="BLL7188 PROTEIN"/>
    <property type="match status" value="1"/>
</dbReference>
<keyword evidence="3 6" id="KW-0067">ATP-binding</keyword>
<dbReference type="SUPFAM" id="SSF52540">
    <property type="entry name" value="P-loop containing nucleoside triphosphate hydrolases"/>
    <property type="match status" value="2"/>
</dbReference>
<dbReference type="InterPro" id="IPR050611">
    <property type="entry name" value="ABCF"/>
</dbReference>
<dbReference type="GO" id="GO:0005524">
    <property type="term" value="F:ATP binding"/>
    <property type="evidence" value="ECO:0007669"/>
    <property type="project" value="UniProtKB-KW"/>
</dbReference>
<name>A0A7W3TM20_9GAMM</name>
<dbReference type="Gene3D" id="3.40.50.300">
    <property type="entry name" value="P-loop containing nucleotide triphosphate hydrolases"/>
    <property type="match status" value="2"/>
</dbReference>
<keyword evidence="7" id="KW-1185">Reference proteome</keyword>
<dbReference type="SMART" id="SM00382">
    <property type="entry name" value="AAA"/>
    <property type="match status" value="2"/>
</dbReference>
<comment type="caution">
    <text evidence="6">The sequence shown here is derived from an EMBL/GenBank/DDBJ whole genome shotgun (WGS) entry which is preliminary data.</text>
</comment>
<organism evidence="6 7">
    <name type="scientific">Marilutibacter spongiae</name>
    <dbReference type="NCBI Taxonomy" id="2025720"/>
    <lineage>
        <taxon>Bacteria</taxon>
        <taxon>Pseudomonadati</taxon>
        <taxon>Pseudomonadota</taxon>
        <taxon>Gammaproteobacteria</taxon>
        <taxon>Lysobacterales</taxon>
        <taxon>Lysobacteraceae</taxon>
        <taxon>Marilutibacter</taxon>
    </lineage>
</organism>
<dbReference type="RefSeq" id="WP_182687137.1">
    <property type="nucleotide sequence ID" value="NZ_JACHTF010000009.1"/>
</dbReference>
<evidence type="ECO:0000256" key="4">
    <source>
        <dbReference type="SAM" id="MobiDB-lite"/>
    </source>
</evidence>
<dbReference type="AlphaFoldDB" id="A0A7W3TM20"/>
<gene>
    <name evidence="6" type="ORF">H4F98_09605</name>
</gene>
<proteinExistence type="predicted"/>